<evidence type="ECO:0000313" key="2">
    <source>
        <dbReference type="EMBL" id="QDT75551.1"/>
    </source>
</evidence>
<evidence type="ECO:0000313" key="3">
    <source>
        <dbReference type="Proteomes" id="UP000317909"/>
    </source>
</evidence>
<dbReference type="EMBL" id="CP036339">
    <property type="protein sequence ID" value="QDT75551.1"/>
    <property type="molecule type" value="Genomic_DNA"/>
</dbReference>
<protein>
    <recommendedName>
        <fullName evidence="4">MerC mercury resistance protein</fullName>
    </recommendedName>
</protein>
<dbReference type="RefSeq" id="WP_145435245.1">
    <property type="nucleotide sequence ID" value="NZ_CP036339.1"/>
</dbReference>
<keyword evidence="1" id="KW-1133">Transmembrane helix</keyword>
<organism evidence="2 3">
    <name type="scientific">Lacipirellula limnantheis</name>
    <dbReference type="NCBI Taxonomy" id="2528024"/>
    <lineage>
        <taxon>Bacteria</taxon>
        <taxon>Pseudomonadati</taxon>
        <taxon>Planctomycetota</taxon>
        <taxon>Planctomycetia</taxon>
        <taxon>Pirellulales</taxon>
        <taxon>Lacipirellulaceae</taxon>
        <taxon>Lacipirellula</taxon>
    </lineage>
</organism>
<feature type="transmembrane region" description="Helical" evidence="1">
    <location>
        <begin position="6"/>
        <end position="25"/>
    </location>
</feature>
<dbReference type="Proteomes" id="UP000317909">
    <property type="component" value="Chromosome"/>
</dbReference>
<keyword evidence="1" id="KW-0472">Membrane</keyword>
<reference evidence="2 3" key="1">
    <citation type="submission" date="2019-02" db="EMBL/GenBank/DDBJ databases">
        <title>Deep-cultivation of Planctomycetes and their phenomic and genomic characterization uncovers novel biology.</title>
        <authorList>
            <person name="Wiegand S."/>
            <person name="Jogler M."/>
            <person name="Boedeker C."/>
            <person name="Pinto D."/>
            <person name="Vollmers J."/>
            <person name="Rivas-Marin E."/>
            <person name="Kohn T."/>
            <person name="Peeters S.H."/>
            <person name="Heuer A."/>
            <person name="Rast P."/>
            <person name="Oberbeckmann S."/>
            <person name="Bunk B."/>
            <person name="Jeske O."/>
            <person name="Meyerdierks A."/>
            <person name="Storesund J.E."/>
            <person name="Kallscheuer N."/>
            <person name="Luecker S."/>
            <person name="Lage O.M."/>
            <person name="Pohl T."/>
            <person name="Merkel B.J."/>
            <person name="Hornburger P."/>
            <person name="Mueller R.-W."/>
            <person name="Bruemmer F."/>
            <person name="Labrenz M."/>
            <person name="Spormann A.M."/>
            <person name="Op den Camp H."/>
            <person name="Overmann J."/>
            <person name="Amann R."/>
            <person name="Jetten M.S.M."/>
            <person name="Mascher T."/>
            <person name="Medema M.H."/>
            <person name="Devos D.P."/>
            <person name="Kaster A.-K."/>
            <person name="Ovreas L."/>
            <person name="Rohde M."/>
            <person name="Galperin M.Y."/>
            <person name="Jogler C."/>
        </authorList>
    </citation>
    <scope>NUCLEOTIDE SEQUENCE [LARGE SCALE GENOMIC DNA]</scope>
    <source>
        <strain evidence="2 3">I41</strain>
    </source>
</reference>
<dbReference type="AlphaFoldDB" id="A0A517U4I5"/>
<keyword evidence="1" id="KW-0812">Transmembrane</keyword>
<proteinExistence type="predicted"/>
<name>A0A517U4I5_9BACT</name>
<sequence length="110" mass="11668">MCPVCWMTAFASISIFVAMAGAVVAMRDRWSLGIAALLGALSAARALQLADDAPQLITLVGFLLATRVAWVVAAGPDRIAWGELWVRAKARATSLCPARRSLAQQDGRAD</sequence>
<keyword evidence="3" id="KW-1185">Reference proteome</keyword>
<gene>
    <name evidence="2" type="ORF">I41_47620</name>
</gene>
<evidence type="ECO:0000256" key="1">
    <source>
        <dbReference type="SAM" id="Phobius"/>
    </source>
</evidence>
<evidence type="ECO:0008006" key="4">
    <source>
        <dbReference type="Google" id="ProtNLM"/>
    </source>
</evidence>
<dbReference type="KEGG" id="llh:I41_47620"/>
<accession>A0A517U4I5</accession>